<sequence length="1648" mass="162780">MMVLLLAARCPLSLYAAVEASGDPCCAAPFILIASASASGAGPLPRVLLPGTEAWPAALFDESGGQRLAGGGGGDAGGSGAGGVGTALQNSMPRGDADACMLRIALGESGPVSAAATRVRRTPSSLPMLLALMLERQMPVFSTGGRELADTADSRNATTGEIAVAAMVPLFSGRRVVGALWIAGRHGTTPAVAAESIRNSASDFSHRLPPQRLPVGVSVTAISTGGSNGSGIGIGSATHAAFTSRANSSFIPSGGCGMPSRPQPPPPGACCYSLLTSPMALQQLSMSASLLLLGSDDAAALRAMSSFFAALAGAASVTDLVGALTEALAAHVQKRFLLEARVVAAYVPEPSSAVGMLFSIEGGGRCGSGATVPAHGAHGSGEAAGAAAAAVGGGRSMAGAAGDGANLPSEGSRAPTSAWVLAAPHVADLSTAAAEGHAAASHGDGASGLLAGAAAAVAAAASRVAQGSKGRLAAARMQNEANARRVLDGATAAANGCCNSGGNQHGAKAAARHTPAANADVHSCRMGHLLGAYGGGASTRGSAAGGGRGDISRRLLLSRDSVGSRACPPEAQVVALSDCDAATLGATAAAAAGGGGVATLRAKPFPLRSTLLRQLVRKLPTAPLSGSFGVGAAKGAALEVPDCGAHMYDPRLPSRDILMLLTALSAAGGGGGTASSSKGTAASRSLGRAASSVQELGAMNGSCGGAASKALFTPSPRAAADGVTAADNPLPAAEPSRPLAAAGVVLPVASTAESGAAAGGAGGNRGLRSLLLLALPSGDGRGGTFAFYVALPQQLPAPLLSEVSQALLEILECAAPLVAHKVSRELSTDMRMLTSATPAGAYAIVHDLRTADGAGGTASGDGDGEDPAHAIAHAADMLLGNGGGAGGAGVFTAPSNVFASAAMGLRALSSAVRSVGGAGGGSFKLRSGAGGLATAAATSDGSLGNRTFAPLFASPADPTTSCFLYDTAPAAPGSGARGARGAGSVLRGCGGSSAAAFAAAMSGIPRGGGGVSRAASAAVGRFTLDDVARMAAGSNDGAGAGRRGGGDGCGSATGDEAADTCSGLQNFLSLNNTQSGMRGTAGLTGNLDPTSLLLGSLGLQQHGGGGTAGGHGTGSTARHSMSLIHIEELDAVKGTMRAQMPLLVASLQNSISNARSEAAMAQAAAAAAASSTTSAISRSSSFTRGSIPGPAQSAAAAMMAGFGGSGLGGAGYSRMSDRAAQQAPLATAAPQQLLQQRAAQAALMQGDLDQLELCKQLGVGGCAVVFKGRLGTLDCAVKLMEMPDVDGELATPATDATGTGSIGGAGTKGAGAIGKPPTEQGGPATAAAAADATTQAASSDGKLQAAEAAAAAAAGLTERRALLRNAMELAVMTTMSHPTIMQVYNIFSNVTISRHLAADGARHLSLSPAAAVELGPDAPPVCVAIVCEWCDKACLATALSNRTFPVALGRRAPTPQNLRGPRILDYKGIMMTLLDVAMALRHVHANNLIHRDVKPANILLKTNTLDSRGFTAKLGDFGFCTLLNMAGDDLSGGEPYVVVEEACGTVTHMAPECWNKPCRLDASCDIYSFGIMMYDLLAGGGRPYPEVEPRDIRRLVCSAGMRPQFEDHVPAPYRQLAQRCWSGDPRQRPRAAELVATISQLLTTIGGR</sequence>
<dbReference type="Proteomes" id="UP000613740">
    <property type="component" value="Unassembled WGS sequence"/>
</dbReference>
<comment type="caution">
    <text evidence="4">The sequence shown here is derived from an EMBL/GenBank/DDBJ whole genome shotgun (WGS) entry which is preliminary data.</text>
</comment>
<gene>
    <name evidence="4" type="ORF">HYH02_000466</name>
</gene>
<dbReference type="GO" id="GO:0005524">
    <property type="term" value="F:ATP binding"/>
    <property type="evidence" value="ECO:0007669"/>
    <property type="project" value="InterPro"/>
</dbReference>
<dbReference type="InterPro" id="IPR001245">
    <property type="entry name" value="Ser-Thr/Tyr_kinase_cat_dom"/>
</dbReference>
<dbReference type="Pfam" id="PF07714">
    <property type="entry name" value="PK_Tyr_Ser-Thr"/>
    <property type="match status" value="1"/>
</dbReference>
<keyword evidence="5" id="KW-1185">Reference proteome</keyword>
<feature type="region of interest" description="Disordered" evidence="1">
    <location>
        <begin position="1033"/>
        <end position="1055"/>
    </location>
</feature>
<name>A0A836BDF9_9CHLO</name>
<evidence type="ECO:0000256" key="1">
    <source>
        <dbReference type="SAM" id="MobiDB-lite"/>
    </source>
</evidence>
<dbReference type="Gene3D" id="1.10.510.10">
    <property type="entry name" value="Transferase(Phosphotransferase) domain 1"/>
    <property type="match status" value="1"/>
</dbReference>
<protein>
    <recommendedName>
        <fullName evidence="3">Protein kinase domain-containing protein</fullName>
    </recommendedName>
</protein>
<dbReference type="PANTHER" id="PTHR44329">
    <property type="entry name" value="SERINE/THREONINE-PROTEIN KINASE TNNI3K-RELATED"/>
    <property type="match status" value="1"/>
</dbReference>
<dbReference type="InterPro" id="IPR051681">
    <property type="entry name" value="Ser/Thr_Kinases-Pseudokinases"/>
</dbReference>
<organism evidence="4 5">
    <name type="scientific">Chlamydomonas schloesseri</name>
    <dbReference type="NCBI Taxonomy" id="2026947"/>
    <lineage>
        <taxon>Eukaryota</taxon>
        <taxon>Viridiplantae</taxon>
        <taxon>Chlorophyta</taxon>
        <taxon>core chlorophytes</taxon>
        <taxon>Chlorophyceae</taxon>
        <taxon>CS clade</taxon>
        <taxon>Chlamydomonadales</taxon>
        <taxon>Chlamydomonadaceae</taxon>
        <taxon>Chlamydomonas</taxon>
    </lineage>
</organism>
<feature type="compositionally biased region" description="Gly residues" evidence="1">
    <location>
        <begin position="1036"/>
        <end position="1051"/>
    </location>
</feature>
<dbReference type="PROSITE" id="PS50011">
    <property type="entry name" value="PROTEIN_KINASE_DOM"/>
    <property type="match status" value="1"/>
</dbReference>
<feature type="region of interest" description="Disordered" evidence="1">
    <location>
        <begin position="1290"/>
        <end position="1333"/>
    </location>
</feature>
<dbReference type="PROSITE" id="PS00108">
    <property type="entry name" value="PROTEIN_KINASE_ST"/>
    <property type="match status" value="1"/>
</dbReference>
<evidence type="ECO:0000256" key="2">
    <source>
        <dbReference type="SAM" id="SignalP"/>
    </source>
</evidence>
<evidence type="ECO:0000259" key="3">
    <source>
        <dbReference type="PROSITE" id="PS50011"/>
    </source>
</evidence>
<dbReference type="EMBL" id="JAEHOD010000001">
    <property type="protein sequence ID" value="KAG2454625.1"/>
    <property type="molecule type" value="Genomic_DNA"/>
</dbReference>
<dbReference type="SUPFAM" id="SSF56112">
    <property type="entry name" value="Protein kinase-like (PK-like)"/>
    <property type="match status" value="1"/>
</dbReference>
<feature type="chain" id="PRO_5032932946" description="Protein kinase domain-containing protein" evidence="2">
    <location>
        <begin position="21"/>
        <end position="1648"/>
    </location>
</feature>
<feature type="signal peptide" evidence="2">
    <location>
        <begin position="1"/>
        <end position="20"/>
    </location>
</feature>
<dbReference type="OrthoDB" id="548754at2759"/>
<evidence type="ECO:0000313" key="4">
    <source>
        <dbReference type="EMBL" id="KAG2454625.1"/>
    </source>
</evidence>
<feature type="compositionally biased region" description="Gly residues" evidence="1">
    <location>
        <begin position="1300"/>
        <end position="1312"/>
    </location>
</feature>
<accession>A0A836BDF9</accession>
<proteinExistence type="predicted"/>
<dbReference type="GO" id="GO:0004674">
    <property type="term" value="F:protein serine/threonine kinase activity"/>
    <property type="evidence" value="ECO:0007669"/>
    <property type="project" value="TreeGrafter"/>
</dbReference>
<feature type="compositionally biased region" description="Low complexity" evidence="1">
    <location>
        <begin position="1324"/>
        <end position="1333"/>
    </location>
</feature>
<dbReference type="InterPro" id="IPR011009">
    <property type="entry name" value="Kinase-like_dom_sf"/>
</dbReference>
<dbReference type="InterPro" id="IPR000719">
    <property type="entry name" value="Prot_kinase_dom"/>
</dbReference>
<keyword evidence="2" id="KW-0732">Signal</keyword>
<dbReference type="InterPro" id="IPR008271">
    <property type="entry name" value="Ser/Thr_kinase_AS"/>
</dbReference>
<reference evidence="4" key="1">
    <citation type="journal article" date="2020" name="bioRxiv">
        <title>Comparative genomics of Chlamydomonas.</title>
        <authorList>
            <person name="Craig R.J."/>
            <person name="Hasan A.R."/>
            <person name="Ness R.W."/>
            <person name="Keightley P.D."/>
        </authorList>
    </citation>
    <scope>NUCLEOTIDE SEQUENCE</scope>
    <source>
        <strain evidence="4">CCAP 11/173</strain>
    </source>
</reference>
<dbReference type="SMART" id="SM00220">
    <property type="entry name" value="S_TKc"/>
    <property type="match status" value="1"/>
</dbReference>
<dbReference type="PANTHER" id="PTHR44329:SF214">
    <property type="entry name" value="PROTEIN KINASE DOMAIN-CONTAINING PROTEIN"/>
    <property type="match status" value="1"/>
</dbReference>
<feature type="domain" description="Protein kinase" evidence="3">
    <location>
        <begin position="1251"/>
        <end position="1642"/>
    </location>
</feature>
<evidence type="ECO:0000313" key="5">
    <source>
        <dbReference type="Proteomes" id="UP000613740"/>
    </source>
</evidence>